<accession>A0AAU8VH08</accession>
<organism evidence="2 3">
    <name type="scientific">Elizabethkingia anophelis</name>
    <dbReference type="NCBI Taxonomy" id="1117645"/>
    <lineage>
        <taxon>Bacteria</taxon>
        <taxon>Pseudomonadati</taxon>
        <taxon>Bacteroidota</taxon>
        <taxon>Flavobacteriia</taxon>
        <taxon>Flavobacteriales</taxon>
        <taxon>Weeksellaceae</taxon>
        <taxon>Elizabethkingia</taxon>
    </lineage>
</organism>
<feature type="chain" id="PRO_5043750870" description="DUF2490 domain-containing protein" evidence="1">
    <location>
        <begin position="23"/>
        <end position="228"/>
    </location>
</feature>
<dbReference type="InterPro" id="IPR019619">
    <property type="entry name" value="DUF2490"/>
</dbReference>
<dbReference type="EMBL" id="CP016374">
    <property type="protein sequence ID" value="AQX02191.1"/>
    <property type="molecule type" value="Genomic_DNA"/>
</dbReference>
<dbReference type="AlphaFoldDB" id="A0AAU8VH08"/>
<keyword evidence="1" id="KW-0732">Signal</keyword>
<evidence type="ECO:0000256" key="1">
    <source>
        <dbReference type="SAM" id="SignalP"/>
    </source>
</evidence>
<reference evidence="2 3" key="1">
    <citation type="submission" date="2016-07" db="EMBL/GenBank/DDBJ databases">
        <title>Revisiting the taxonomy of the Elizabethkingia Genus using Whole-Genome Sequencing, Optical Mapping, and MALDI-TOF, along with proposal of three novel Elizabethkingia species: Elizabethkingia bruuniana sp. nov., Elizabethkingia ursingii sp. nov., and Elizabethkingia occulta sp. nov.</title>
        <authorList>
            <person name="Nicholson A.C."/>
        </authorList>
    </citation>
    <scope>NUCLEOTIDE SEQUENCE [LARGE SCALE GENOMIC DNA]</scope>
    <source>
        <strain evidence="2 3">F3201</strain>
    </source>
</reference>
<evidence type="ECO:0000313" key="3">
    <source>
        <dbReference type="Proteomes" id="UP000190848"/>
    </source>
</evidence>
<sequence length="228" mass="26870">MIIIKRFLVIAVWASALVNVRAQSNDNYNMWFQYLMNAKLSDKYTLTLLSQYRSFDLGLDTRLFLVNGYIDYEITENTKLGGGYMFLTLNSYQENNSKKTRYENRSFQQLTLNGHIGRTSIVHRFRVEERFLTNPADFILRLRYLISARIPLYKKGEHEKLYAILKNEIRMNAKKEDSFHSNRITVGLGIKLNNLSAMELAFINQLSPGRTNSYVYIGYRNNFDWRKK</sequence>
<dbReference type="Pfam" id="PF10677">
    <property type="entry name" value="DUF2490"/>
    <property type="match status" value="1"/>
</dbReference>
<dbReference type="Proteomes" id="UP000190848">
    <property type="component" value="Chromosome"/>
</dbReference>
<evidence type="ECO:0008006" key="4">
    <source>
        <dbReference type="Google" id="ProtNLM"/>
    </source>
</evidence>
<name>A0AAU8VH08_9FLAO</name>
<proteinExistence type="predicted"/>
<protein>
    <recommendedName>
        <fullName evidence="4">DUF2490 domain-containing protein</fullName>
    </recommendedName>
</protein>
<dbReference type="RefSeq" id="WP_078396260.1">
    <property type="nucleotide sequence ID" value="NZ_CP016374.1"/>
</dbReference>
<evidence type="ECO:0000313" key="2">
    <source>
        <dbReference type="EMBL" id="AQX02191.1"/>
    </source>
</evidence>
<feature type="signal peptide" evidence="1">
    <location>
        <begin position="1"/>
        <end position="22"/>
    </location>
</feature>
<gene>
    <name evidence="2" type="ORF">BBD32_12295</name>
</gene>